<keyword evidence="3" id="KW-1185">Reference proteome</keyword>
<protein>
    <submittedName>
        <fullName evidence="2">Helix-turn-helix domain-containing protein</fullName>
    </submittedName>
</protein>
<dbReference type="InterPro" id="IPR021027">
    <property type="entry name" value="Transposase_put_HTH"/>
</dbReference>
<dbReference type="Pfam" id="PF12323">
    <property type="entry name" value="HTH_OrfB_IS605"/>
    <property type="match status" value="1"/>
</dbReference>
<proteinExistence type="predicted"/>
<evidence type="ECO:0000259" key="1">
    <source>
        <dbReference type="Pfam" id="PF12323"/>
    </source>
</evidence>
<name>A0A9X2S5F5_9FIRM</name>
<dbReference type="AlphaFoldDB" id="A0A9X2S5F5"/>
<feature type="domain" description="Transposase putative helix-turn-helix" evidence="1">
    <location>
        <begin position="1"/>
        <end position="46"/>
    </location>
</feature>
<comment type="caution">
    <text evidence="2">The sequence shown here is derived from an EMBL/GenBank/DDBJ whole genome shotgun (WGS) entry which is preliminary data.</text>
</comment>
<organism evidence="2 3">
    <name type="scientific">Anaerosalibacter massiliensis</name>
    <dbReference type="NCBI Taxonomy" id="1347392"/>
    <lineage>
        <taxon>Bacteria</taxon>
        <taxon>Bacillati</taxon>
        <taxon>Bacillota</taxon>
        <taxon>Tissierellia</taxon>
        <taxon>Tissierellales</taxon>
        <taxon>Sporanaerobacteraceae</taxon>
        <taxon>Anaerosalibacter</taxon>
    </lineage>
</organism>
<gene>
    <name evidence="2" type="ORF">NSA23_10400</name>
</gene>
<sequence length="67" mass="7886">MIRGIRVQLKPNNKQKTKLLQSAGVARFAYNWTLNKQIENYKNGGKFILNGKLRKEFTKLKQIEEYS</sequence>
<dbReference type="Proteomes" id="UP001142078">
    <property type="component" value="Unassembled WGS sequence"/>
</dbReference>
<dbReference type="RefSeq" id="WP_246119237.1">
    <property type="nucleotide sequence ID" value="NZ_CABKTM010000075.1"/>
</dbReference>
<evidence type="ECO:0000313" key="2">
    <source>
        <dbReference type="EMBL" id="MCR2044520.1"/>
    </source>
</evidence>
<reference evidence="2" key="1">
    <citation type="submission" date="2022-07" db="EMBL/GenBank/DDBJ databases">
        <title>Enhanced cultured diversity of the mouse gut microbiota enables custom-made synthetic communities.</title>
        <authorList>
            <person name="Afrizal A."/>
        </authorList>
    </citation>
    <scope>NUCLEOTIDE SEQUENCE</scope>
    <source>
        <strain evidence="2">DSM 29482</strain>
    </source>
</reference>
<evidence type="ECO:0000313" key="3">
    <source>
        <dbReference type="Proteomes" id="UP001142078"/>
    </source>
</evidence>
<dbReference type="EMBL" id="JANJZL010000006">
    <property type="protein sequence ID" value="MCR2044520.1"/>
    <property type="molecule type" value="Genomic_DNA"/>
</dbReference>
<accession>A0A9X2S5F5</accession>